<dbReference type="EMBL" id="CP001280">
    <property type="protein sequence ID" value="ACK50302.1"/>
    <property type="molecule type" value="Genomic_DNA"/>
</dbReference>
<dbReference type="REBASE" id="19444">
    <property type="entry name" value="M.MsiBL2ORF1337P"/>
</dbReference>
<dbReference type="InterPro" id="IPR001525">
    <property type="entry name" value="C5_MeTfrase"/>
</dbReference>
<evidence type="ECO:0000256" key="6">
    <source>
        <dbReference type="ARBA" id="ARBA00047422"/>
    </source>
</evidence>
<accession>B8ERB8</accession>
<evidence type="ECO:0000256" key="2">
    <source>
        <dbReference type="ARBA" id="ARBA00022603"/>
    </source>
</evidence>
<dbReference type="PANTHER" id="PTHR46098:SF1">
    <property type="entry name" value="TRNA (CYTOSINE(38)-C(5))-METHYLTRANSFERASE"/>
    <property type="match status" value="1"/>
</dbReference>
<evidence type="ECO:0000313" key="9">
    <source>
        <dbReference type="EMBL" id="ACK50302.1"/>
    </source>
</evidence>
<dbReference type="InterPro" id="IPR050750">
    <property type="entry name" value="C5-MTase"/>
</dbReference>
<dbReference type="EC" id="2.1.1.37" evidence="1"/>
<reference evidence="9 10" key="1">
    <citation type="journal article" date="2010" name="J. Bacteriol.">
        <title>Complete genome sequence of the aerobic facultative methanotroph Methylocella silvestris BL2.</title>
        <authorList>
            <person name="Chen Y."/>
            <person name="Crombie A."/>
            <person name="Rahman M.T."/>
            <person name="Dedysh S.N."/>
            <person name="Liesack W."/>
            <person name="Stott M.B."/>
            <person name="Alam M."/>
            <person name="Theisen A.R."/>
            <person name="Murrell J.C."/>
            <person name="Dunfield P.F."/>
        </authorList>
    </citation>
    <scope>NUCLEOTIDE SEQUENCE [LARGE SCALE GENOMIC DNA]</scope>
    <source>
        <strain evidence="10">DSM 15510 / CIP 108128 / LMG 27833 / NCIMB 13906 / BL2</strain>
    </source>
</reference>
<comment type="similarity">
    <text evidence="7 8">Belongs to the class I-like SAM-binding methyltransferase superfamily. C5-methyltransferase family.</text>
</comment>
<protein>
    <recommendedName>
        <fullName evidence="1">DNA (cytosine-5-)-methyltransferase</fullName>
        <ecNumber evidence="1">2.1.1.37</ecNumber>
    </recommendedName>
</protein>
<evidence type="ECO:0000256" key="5">
    <source>
        <dbReference type="ARBA" id="ARBA00022747"/>
    </source>
</evidence>
<dbReference type="eggNOG" id="COG0270">
    <property type="taxonomic scope" value="Bacteria"/>
</dbReference>
<sequence length="393" mass="43494">MNRIAPIYYEFFAGGGMARAGLGDGWQCVFANDFSKMKAAAYIQNWGSNHFIFGDVAKIRPADMPGVADLAWASFPCQDLSLAGDYRGLGQAQANVQTRSGTFWPFWALIKALKAEDRPPRLIVLENVYGALTSRGGEDFSAICSALSDADYRFGAVVIDARLFVPQSRPRVFFIAVAQNLRVPATLISDAPDARWHPQTLIKSQTGISAQARKNWHWWRLETPEARKHDFADLIEDEPKGVAWHSSTQTKYLLGLMSPLNKAKVEAARKLGRKIVGGVYRRTRLDENGAKCQRAEVRFDNVSGCLRTPAGGSSRQTILVIDRDKIRSRLLSPREAARLMGLDDSYRLPERYNDAYHIAGDGVCAPLVRHLAANFLEPVLAANARSGELLAAE</sequence>
<keyword evidence="3 7" id="KW-0808">Transferase</keyword>
<dbReference type="AlphaFoldDB" id="B8ERB8"/>
<dbReference type="PROSITE" id="PS51679">
    <property type="entry name" value="SAM_MT_C5"/>
    <property type="match status" value="1"/>
</dbReference>
<keyword evidence="10" id="KW-1185">Reference proteome</keyword>
<dbReference type="STRING" id="395965.Msil_1337"/>
<name>B8ERB8_METSB</name>
<keyword evidence="4 7" id="KW-0949">S-adenosyl-L-methionine</keyword>
<keyword evidence="5" id="KW-0680">Restriction system</keyword>
<dbReference type="GO" id="GO:0009307">
    <property type="term" value="P:DNA restriction-modification system"/>
    <property type="evidence" value="ECO:0007669"/>
    <property type="project" value="UniProtKB-KW"/>
</dbReference>
<evidence type="ECO:0000256" key="3">
    <source>
        <dbReference type="ARBA" id="ARBA00022679"/>
    </source>
</evidence>
<dbReference type="Gene3D" id="3.40.50.150">
    <property type="entry name" value="Vaccinia Virus protein VP39"/>
    <property type="match status" value="1"/>
</dbReference>
<dbReference type="Pfam" id="PF00145">
    <property type="entry name" value="DNA_methylase"/>
    <property type="match status" value="1"/>
</dbReference>
<dbReference type="InterPro" id="IPR029063">
    <property type="entry name" value="SAM-dependent_MTases_sf"/>
</dbReference>
<gene>
    <name evidence="9" type="ordered locus">Msil_1337</name>
</gene>
<dbReference type="HOGENOM" id="CLU_006958_3_0_5"/>
<keyword evidence="2 7" id="KW-0489">Methyltransferase</keyword>
<evidence type="ECO:0000256" key="8">
    <source>
        <dbReference type="RuleBase" id="RU000416"/>
    </source>
</evidence>
<dbReference type="KEGG" id="msl:Msil_1337"/>
<evidence type="ECO:0000256" key="4">
    <source>
        <dbReference type="ARBA" id="ARBA00022691"/>
    </source>
</evidence>
<comment type="catalytic activity">
    <reaction evidence="6">
        <text>a 2'-deoxycytidine in DNA + S-adenosyl-L-methionine = a 5-methyl-2'-deoxycytidine in DNA + S-adenosyl-L-homocysteine + H(+)</text>
        <dbReference type="Rhea" id="RHEA:13681"/>
        <dbReference type="Rhea" id="RHEA-COMP:11369"/>
        <dbReference type="Rhea" id="RHEA-COMP:11370"/>
        <dbReference type="ChEBI" id="CHEBI:15378"/>
        <dbReference type="ChEBI" id="CHEBI:57856"/>
        <dbReference type="ChEBI" id="CHEBI:59789"/>
        <dbReference type="ChEBI" id="CHEBI:85452"/>
        <dbReference type="ChEBI" id="CHEBI:85454"/>
        <dbReference type="EC" id="2.1.1.37"/>
    </reaction>
</comment>
<evidence type="ECO:0000256" key="1">
    <source>
        <dbReference type="ARBA" id="ARBA00011975"/>
    </source>
</evidence>
<proteinExistence type="inferred from homology"/>
<dbReference type="Proteomes" id="UP000002257">
    <property type="component" value="Chromosome"/>
</dbReference>
<dbReference type="GO" id="GO:0003886">
    <property type="term" value="F:DNA (cytosine-5-)-methyltransferase activity"/>
    <property type="evidence" value="ECO:0007669"/>
    <property type="project" value="UniProtKB-EC"/>
</dbReference>
<feature type="active site" evidence="7">
    <location>
        <position position="77"/>
    </location>
</feature>
<dbReference type="SUPFAM" id="SSF53335">
    <property type="entry name" value="S-adenosyl-L-methionine-dependent methyltransferases"/>
    <property type="match status" value="1"/>
</dbReference>
<dbReference type="RefSeq" id="WP_012590372.1">
    <property type="nucleotide sequence ID" value="NC_011666.1"/>
</dbReference>
<evidence type="ECO:0000256" key="7">
    <source>
        <dbReference type="PROSITE-ProRule" id="PRU01016"/>
    </source>
</evidence>
<organism evidence="9 10">
    <name type="scientific">Methylocella silvestris (strain DSM 15510 / CIP 108128 / LMG 27833 / NCIMB 13906 / BL2)</name>
    <dbReference type="NCBI Taxonomy" id="395965"/>
    <lineage>
        <taxon>Bacteria</taxon>
        <taxon>Pseudomonadati</taxon>
        <taxon>Pseudomonadota</taxon>
        <taxon>Alphaproteobacteria</taxon>
        <taxon>Hyphomicrobiales</taxon>
        <taxon>Beijerinckiaceae</taxon>
        <taxon>Methylocella</taxon>
    </lineage>
</organism>
<dbReference type="GO" id="GO:0032259">
    <property type="term" value="P:methylation"/>
    <property type="evidence" value="ECO:0007669"/>
    <property type="project" value="UniProtKB-KW"/>
</dbReference>
<dbReference type="Gene3D" id="3.90.120.10">
    <property type="entry name" value="DNA Methylase, subunit A, domain 2"/>
    <property type="match status" value="1"/>
</dbReference>
<dbReference type="PRINTS" id="PR00105">
    <property type="entry name" value="C5METTRFRASE"/>
</dbReference>
<evidence type="ECO:0000313" key="10">
    <source>
        <dbReference type="Proteomes" id="UP000002257"/>
    </source>
</evidence>
<dbReference type="PANTHER" id="PTHR46098">
    <property type="entry name" value="TRNA (CYTOSINE(38)-C(5))-METHYLTRANSFERASE"/>
    <property type="match status" value="1"/>
</dbReference>
<dbReference type="NCBIfam" id="TIGR00675">
    <property type="entry name" value="dcm"/>
    <property type="match status" value="1"/>
</dbReference>